<evidence type="ECO:0000256" key="3">
    <source>
        <dbReference type="ARBA" id="ARBA00022475"/>
    </source>
</evidence>
<evidence type="ECO:0000256" key="6">
    <source>
        <dbReference type="ARBA" id="ARBA00023136"/>
    </source>
</evidence>
<evidence type="ECO:0000256" key="8">
    <source>
        <dbReference type="ARBA" id="ARBA00023180"/>
    </source>
</evidence>
<feature type="transmembrane region" description="Helical" evidence="9">
    <location>
        <begin position="405"/>
        <end position="426"/>
    </location>
</feature>
<name>A0A1J1HRU5_9DIPT</name>
<accession>A0A1J1HRU5</accession>
<feature type="transmembrane region" description="Helical" evidence="9">
    <location>
        <begin position="166"/>
        <end position="186"/>
    </location>
</feature>
<dbReference type="GO" id="GO:0050906">
    <property type="term" value="P:detection of stimulus involved in sensory perception"/>
    <property type="evidence" value="ECO:0007669"/>
    <property type="project" value="UniProtKB-ARBA"/>
</dbReference>
<evidence type="ECO:0000313" key="12">
    <source>
        <dbReference type="Proteomes" id="UP000183832"/>
    </source>
</evidence>
<keyword evidence="12" id="KW-1185">Reference proteome</keyword>
<comment type="subcellular location">
    <subcellularLocation>
        <location evidence="1">Cell membrane</location>
        <topology evidence="1">Multi-pass membrane protein</topology>
    </subcellularLocation>
</comment>
<evidence type="ECO:0000256" key="5">
    <source>
        <dbReference type="ARBA" id="ARBA00022989"/>
    </source>
</evidence>
<evidence type="ECO:0000256" key="2">
    <source>
        <dbReference type="ARBA" id="ARBA00008685"/>
    </source>
</evidence>
<comment type="similarity">
    <text evidence="2">Belongs to the glutamate-gated ion channel (TC 1.A.10.1) family.</text>
</comment>
<feature type="transmembrane region" description="Helical" evidence="9">
    <location>
        <begin position="338"/>
        <end position="357"/>
    </location>
</feature>
<dbReference type="Gene3D" id="3.40.190.10">
    <property type="entry name" value="Periplasmic binding protein-like II"/>
    <property type="match status" value="1"/>
</dbReference>
<dbReference type="InterPro" id="IPR001320">
    <property type="entry name" value="Iontro_rcpt_C"/>
</dbReference>
<keyword evidence="5 9" id="KW-1133">Transmembrane helix</keyword>
<proteinExistence type="inferred from homology"/>
<dbReference type="STRING" id="568069.A0A1J1HRU5"/>
<feature type="domain" description="Ionotropic glutamate receptor C-terminal" evidence="10">
    <location>
        <begin position="167"/>
        <end position="418"/>
    </location>
</feature>
<evidence type="ECO:0000256" key="9">
    <source>
        <dbReference type="SAM" id="Phobius"/>
    </source>
</evidence>
<organism evidence="11 12">
    <name type="scientific">Clunio marinus</name>
    <dbReference type="NCBI Taxonomy" id="568069"/>
    <lineage>
        <taxon>Eukaryota</taxon>
        <taxon>Metazoa</taxon>
        <taxon>Ecdysozoa</taxon>
        <taxon>Arthropoda</taxon>
        <taxon>Hexapoda</taxon>
        <taxon>Insecta</taxon>
        <taxon>Pterygota</taxon>
        <taxon>Neoptera</taxon>
        <taxon>Endopterygota</taxon>
        <taxon>Diptera</taxon>
        <taxon>Nematocera</taxon>
        <taxon>Chironomoidea</taxon>
        <taxon>Chironomidae</taxon>
        <taxon>Clunio</taxon>
    </lineage>
</organism>
<gene>
    <name evidence="11" type="ORF">CLUMA_CG003826</name>
</gene>
<keyword evidence="8" id="KW-0325">Glycoprotein</keyword>
<dbReference type="SUPFAM" id="SSF53850">
    <property type="entry name" value="Periplasmic binding protein-like II"/>
    <property type="match status" value="1"/>
</dbReference>
<dbReference type="PANTHER" id="PTHR42643">
    <property type="entry name" value="IONOTROPIC RECEPTOR 20A-RELATED"/>
    <property type="match status" value="1"/>
</dbReference>
<dbReference type="Proteomes" id="UP000183832">
    <property type="component" value="Unassembled WGS sequence"/>
</dbReference>
<dbReference type="OrthoDB" id="7776976at2759"/>
<dbReference type="Gene3D" id="1.10.287.70">
    <property type="match status" value="1"/>
</dbReference>
<keyword evidence="4 9" id="KW-0812">Transmembrane</keyword>
<dbReference type="GO" id="GO:0015276">
    <property type="term" value="F:ligand-gated monoatomic ion channel activity"/>
    <property type="evidence" value="ECO:0007669"/>
    <property type="project" value="InterPro"/>
</dbReference>
<keyword evidence="7" id="KW-0675">Receptor</keyword>
<dbReference type="EMBL" id="CVRI01000016">
    <property type="protein sequence ID" value="CRK90108.1"/>
    <property type="molecule type" value="Genomic_DNA"/>
</dbReference>
<evidence type="ECO:0000259" key="10">
    <source>
        <dbReference type="Pfam" id="PF00060"/>
    </source>
</evidence>
<protein>
    <submittedName>
        <fullName evidence="11">CLUMA_CG003826, isoform A</fullName>
    </submittedName>
</protein>
<reference evidence="11 12" key="1">
    <citation type="submission" date="2015-04" db="EMBL/GenBank/DDBJ databases">
        <authorList>
            <person name="Syromyatnikov M.Y."/>
            <person name="Popov V.N."/>
        </authorList>
    </citation>
    <scope>NUCLEOTIDE SEQUENCE [LARGE SCALE GENOMIC DNA]</scope>
</reference>
<evidence type="ECO:0000256" key="1">
    <source>
        <dbReference type="ARBA" id="ARBA00004651"/>
    </source>
</evidence>
<dbReference type="Pfam" id="PF00060">
    <property type="entry name" value="Lig_chan"/>
    <property type="match status" value="1"/>
</dbReference>
<evidence type="ECO:0000256" key="7">
    <source>
        <dbReference type="ARBA" id="ARBA00023170"/>
    </source>
</evidence>
<dbReference type="InterPro" id="IPR052192">
    <property type="entry name" value="Insect_Ionotropic_Sensory_Rcpt"/>
</dbReference>
<dbReference type="GO" id="GO:0005886">
    <property type="term" value="C:plasma membrane"/>
    <property type="evidence" value="ECO:0007669"/>
    <property type="project" value="UniProtKB-SubCell"/>
</dbReference>
<dbReference type="PANTHER" id="PTHR42643:SF30">
    <property type="entry name" value="IONOTROPIC RECEPTOR 40A-RELATED"/>
    <property type="match status" value="1"/>
</dbReference>
<sequence>MPFTKKNCHNTSPLLVNEFKNKKFSKSVKDFFPNKFGNLHGCEIRAAISDESEPAVFVAHTKHNKLKVSGRDIRLLQGLSEVMKFSLNFTYVGHSGYFFANGTSKGPLKALLNKEADLSISDWYLKEHRAAFFQNSVPYFSEKLVFVVPPGKPLSPIEKLIYPMTLHAWILLLTCYSFGLVVIFVVGRSSIKYQHFVFGRDKQKPYLNMFAAFIGVSDHALPKRTFARFLLMMFLIFSLVIRSFYQGSFYQLLKSNKHHLKVQTIDEMIKKDFTFYVYSGLSDLFQGTEGIKRRLVKISIEDKISYANRILNNPEFLGALGDSMTMIAFHNQKMSEDFRYLICHDVVLIAPIVMYTLKDFYLLNEINSNIDVFTAAGLVDLWHYRDIDKQALKIKSFDNPKVLSLIQLTGCFQVLIFGYSISLIIFMGEILLRSFSNTTLINYMEA</sequence>
<keyword evidence="3" id="KW-1003">Cell membrane</keyword>
<evidence type="ECO:0000313" key="11">
    <source>
        <dbReference type="EMBL" id="CRK90108.1"/>
    </source>
</evidence>
<dbReference type="AlphaFoldDB" id="A0A1J1HRU5"/>
<evidence type="ECO:0000256" key="4">
    <source>
        <dbReference type="ARBA" id="ARBA00022692"/>
    </source>
</evidence>
<feature type="transmembrane region" description="Helical" evidence="9">
    <location>
        <begin position="227"/>
        <end position="245"/>
    </location>
</feature>
<keyword evidence="6 9" id="KW-0472">Membrane</keyword>